<gene>
    <name evidence="6" type="primary">NXPH2</name>
</gene>
<dbReference type="InterPro" id="IPR013162">
    <property type="entry name" value="CD80_C2-set"/>
</dbReference>
<dbReference type="Gene3D" id="2.60.40.10">
    <property type="entry name" value="Immunoglobulins"/>
    <property type="match status" value="2"/>
</dbReference>
<keyword evidence="2" id="KW-0472">Membrane</keyword>
<dbReference type="PANTHER" id="PTHR46484:SF1">
    <property type="entry name" value="SCHWANN CELL MYELIN PROTEIN-RELATED"/>
    <property type="match status" value="1"/>
</dbReference>
<dbReference type="Pfam" id="PF08205">
    <property type="entry name" value="C2-set_2"/>
    <property type="match status" value="1"/>
</dbReference>
<evidence type="ECO:0000256" key="3">
    <source>
        <dbReference type="ARBA" id="ARBA00023157"/>
    </source>
</evidence>
<feature type="signal peptide" evidence="4">
    <location>
        <begin position="1"/>
        <end position="20"/>
    </location>
</feature>
<sequence length="247" mass="27650">METLRKFYLFFVISVSVAKGDSWHLEVPPSVVGLEGSCVVIPCLLSYPGPDRKASDLTGIWFTDSNEIVYHSSTTKISTNFQHRTSLLGELRHRNCSLKISPLQHTDSGPFTFRIEIEDFNKYSFAKNKVSITVKVFLFTNEYTPEPPTLSVEQRIKSGKKVTTTCTFLHSCPSDPPNLTWSHQGKVSSQSTRQTNGQWKVTSSLSFTPTKRDHEKLLSCTAVFTGGKKVSSITVLNTLFSANNYIN</sequence>
<dbReference type="InterPro" id="IPR003599">
    <property type="entry name" value="Ig_sub"/>
</dbReference>
<evidence type="ECO:0000259" key="5">
    <source>
        <dbReference type="PROSITE" id="PS50835"/>
    </source>
</evidence>
<dbReference type="PROSITE" id="PS50835">
    <property type="entry name" value="IG_LIKE"/>
    <property type="match status" value="1"/>
</dbReference>
<evidence type="ECO:0000256" key="1">
    <source>
        <dbReference type="ARBA" id="ARBA00004167"/>
    </source>
</evidence>
<dbReference type="PANTHER" id="PTHR46484">
    <property type="entry name" value="SI:CH211-171H4.5-RELATED"/>
    <property type="match status" value="1"/>
</dbReference>
<keyword evidence="4" id="KW-0732">Signal</keyword>
<dbReference type="SUPFAM" id="SSF48726">
    <property type="entry name" value="Immunoglobulin"/>
    <property type="match status" value="2"/>
</dbReference>
<organism evidence="6 7">
    <name type="scientific">Pygocentrus nattereri</name>
    <name type="common">Red-bellied piranha</name>
    <dbReference type="NCBI Taxonomy" id="42514"/>
    <lineage>
        <taxon>Eukaryota</taxon>
        <taxon>Metazoa</taxon>
        <taxon>Chordata</taxon>
        <taxon>Craniata</taxon>
        <taxon>Vertebrata</taxon>
        <taxon>Euteleostomi</taxon>
        <taxon>Actinopterygii</taxon>
        <taxon>Neopterygii</taxon>
        <taxon>Teleostei</taxon>
        <taxon>Ostariophysi</taxon>
        <taxon>Characiformes</taxon>
        <taxon>Characoidei</taxon>
        <taxon>Pygocentrus</taxon>
    </lineage>
</organism>
<dbReference type="Pfam" id="PF24518">
    <property type="entry name" value="Ig_CD22"/>
    <property type="match status" value="1"/>
</dbReference>
<dbReference type="AlphaFoldDB" id="A0A3B4C815"/>
<evidence type="ECO:0000313" key="6">
    <source>
        <dbReference type="Ensembl" id="ENSPNAP00000007056.1"/>
    </source>
</evidence>
<reference evidence="6" key="2">
    <citation type="submission" date="2025-08" db="UniProtKB">
        <authorList>
            <consortium name="Ensembl"/>
        </authorList>
    </citation>
    <scope>IDENTIFICATION</scope>
</reference>
<dbReference type="OMA" id="HAENNTH"/>
<reference evidence="6 7" key="1">
    <citation type="submission" date="2020-10" db="EMBL/GenBank/DDBJ databases">
        <title>Pygocentrus nattereri (red-bellied piranha) genome, fPygNat1, primary haplotype.</title>
        <authorList>
            <person name="Myers G."/>
            <person name="Meyer A."/>
            <person name="Karagic N."/>
            <person name="Pippel M."/>
            <person name="Winkler S."/>
            <person name="Tracey A."/>
            <person name="Wood J."/>
            <person name="Formenti G."/>
            <person name="Howe K."/>
            <person name="Fedrigo O."/>
            <person name="Jarvis E.D."/>
        </authorList>
    </citation>
    <scope>NUCLEOTIDE SEQUENCE [LARGE SCALE GENOMIC DNA]</scope>
</reference>
<dbReference type="InterPro" id="IPR013783">
    <property type="entry name" value="Ig-like_fold"/>
</dbReference>
<keyword evidence="3" id="KW-1015">Disulfide bond</keyword>
<comment type="subcellular location">
    <subcellularLocation>
        <location evidence="1">Membrane</location>
        <topology evidence="1">Single-pass membrane protein</topology>
    </subcellularLocation>
</comment>
<dbReference type="STRING" id="42514.ENSPNAP00000007056"/>
<dbReference type="GO" id="GO:0016020">
    <property type="term" value="C:membrane"/>
    <property type="evidence" value="ECO:0007669"/>
    <property type="project" value="UniProtKB-SubCell"/>
</dbReference>
<dbReference type="InterPro" id="IPR036179">
    <property type="entry name" value="Ig-like_dom_sf"/>
</dbReference>
<dbReference type="InterPro" id="IPR056386">
    <property type="entry name" value="Ig_CD22"/>
</dbReference>
<keyword evidence="7" id="KW-1185">Reference proteome</keyword>
<protein>
    <recommendedName>
        <fullName evidence="5">Ig-like domain-containing protein</fullName>
    </recommendedName>
</protein>
<dbReference type="SMART" id="SM00409">
    <property type="entry name" value="IG"/>
    <property type="match status" value="2"/>
</dbReference>
<evidence type="ECO:0000256" key="2">
    <source>
        <dbReference type="ARBA" id="ARBA00023136"/>
    </source>
</evidence>
<dbReference type="Ensembl" id="ENSPNAT00000002479.2">
    <property type="protein sequence ID" value="ENSPNAP00000007056.1"/>
    <property type="gene ID" value="ENSPNAG00000002493.2"/>
</dbReference>
<evidence type="ECO:0000313" key="7">
    <source>
        <dbReference type="Proteomes" id="UP001501920"/>
    </source>
</evidence>
<dbReference type="GeneTree" id="ENSGT01150000286924"/>
<name>A0A3B4C815_PYGNA</name>
<evidence type="ECO:0000256" key="4">
    <source>
        <dbReference type="SAM" id="SignalP"/>
    </source>
</evidence>
<accession>A0A3B4C815</accession>
<proteinExistence type="predicted"/>
<feature type="domain" description="Ig-like" evidence="5">
    <location>
        <begin position="148"/>
        <end position="231"/>
    </location>
</feature>
<reference evidence="6" key="3">
    <citation type="submission" date="2025-09" db="UniProtKB">
        <authorList>
            <consortium name="Ensembl"/>
        </authorList>
    </citation>
    <scope>IDENTIFICATION</scope>
</reference>
<dbReference type="InterPro" id="IPR007110">
    <property type="entry name" value="Ig-like_dom"/>
</dbReference>
<feature type="chain" id="PRO_5017353624" description="Ig-like domain-containing protein" evidence="4">
    <location>
        <begin position="21"/>
        <end position="247"/>
    </location>
</feature>
<dbReference type="Proteomes" id="UP001501920">
    <property type="component" value="Chromosome 17"/>
</dbReference>